<dbReference type="SMART" id="SM00320">
    <property type="entry name" value="WD40"/>
    <property type="match status" value="8"/>
</dbReference>
<dbReference type="Gene3D" id="2.130.10.10">
    <property type="entry name" value="YVTN repeat-like/Quinoprotein amine dehydrogenase"/>
    <property type="match status" value="4"/>
</dbReference>
<dbReference type="InterPro" id="IPR036322">
    <property type="entry name" value="WD40_repeat_dom_sf"/>
</dbReference>
<dbReference type="InterPro" id="IPR001680">
    <property type="entry name" value="WD40_rpt"/>
</dbReference>
<evidence type="ECO:0008006" key="5">
    <source>
        <dbReference type="Google" id="ProtNLM"/>
    </source>
</evidence>
<evidence type="ECO:0000313" key="4">
    <source>
        <dbReference type="Proteomes" id="UP000612808"/>
    </source>
</evidence>
<dbReference type="SUPFAM" id="SSF82171">
    <property type="entry name" value="DPP6 N-terminal domain-like"/>
    <property type="match status" value="1"/>
</dbReference>
<dbReference type="AlphaFoldDB" id="A0A8J3J543"/>
<dbReference type="InterPro" id="IPR015943">
    <property type="entry name" value="WD40/YVTN_repeat-like_dom_sf"/>
</dbReference>
<dbReference type="SUPFAM" id="SSF50978">
    <property type="entry name" value="WD40 repeat-like"/>
    <property type="match status" value="1"/>
</dbReference>
<keyword evidence="4" id="KW-1185">Reference proteome</keyword>
<comment type="caution">
    <text evidence="3">The sequence shown here is derived from an EMBL/GenBank/DDBJ whole genome shotgun (WGS) entry which is preliminary data.</text>
</comment>
<keyword evidence="1" id="KW-0853">WD repeat</keyword>
<proteinExistence type="predicted"/>
<evidence type="ECO:0000313" key="3">
    <source>
        <dbReference type="EMBL" id="GID12137.1"/>
    </source>
</evidence>
<dbReference type="Proteomes" id="UP000612808">
    <property type="component" value="Unassembled WGS sequence"/>
</dbReference>
<dbReference type="PANTHER" id="PTHR19848">
    <property type="entry name" value="WD40 REPEAT PROTEIN"/>
    <property type="match status" value="1"/>
</dbReference>
<accession>A0A8J3J543</accession>
<dbReference type="Pfam" id="PF00400">
    <property type="entry name" value="WD40"/>
    <property type="match status" value="5"/>
</dbReference>
<dbReference type="RefSeq" id="WP_203658136.1">
    <property type="nucleotide sequence ID" value="NZ_BOMB01000017.1"/>
</dbReference>
<dbReference type="PANTHER" id="PTHR19848:SF8">
    <property type="entry name" value="F-BOX AND WD REPEAT DOMAIN CONTAINING 7"/>
    <property type="match status" value="1"/>
</dbReference>
<sequence length="761" mass="80967">MDRPDATADELTGRAVDLLADGEVTRAEEALRAALLADPLHPTATYDLGLLRWRRGETTDDEVLGALAAARTDGALVAEVERERGAEVVLGEVKLRLRSSTVRIAAAAPVALSGDEDGVVTAWDLTDGAPRVLHGERWRRYRPVPAVAVGADGTRGAAVCADGAIRVWDLADGRCLATLDRPPVPAKSAGCHVLEDTHAVRLSADGRSVLWAANGTVRSWRTTDDHSDLLHAGAVFDGEAVDLSADGRLAVYADDGGLRVWQDGRARRIPGVPHGPGPVAVVLGADGRLAAVAEPGAATVTVWELASGRRVATLRGHVARSVSLSQDGRFLLSAGGHTLRYWELAGGRCLRTFRDDRVVAARFGDDPGTAVSVRAGGAVRTRRLPTGGYVAPYRAPAVRRDDEAAGWLAEAERATAAGRDTDALHLLTRVRARPGYERAPRALAAWRALGGAVTRVGLREAWPARTLATGRVAGADLAGSGDVAATCAYDGTVQIWDVVRGGHVRTVAARPRRSHPIVVALSPDGRRLLTGEDDTVRLWSVDTGECLRAIGRYDGTVRAVEFTADGARAYVRRWGGPDELWELATGELVAPLRADAVAWDRPDGPLLAASMVDGVVWLTGLDGALVRRIEAHSQRVGAVSLTPDGRSLLTSGGRFGDETVRLWDTASGELVRQLAAEPGHQPCGVRFTADPRYAVGTGRDCTVHLWDVRTGGCLGVVGRHDQPVERLAVDDTLRYVLSWCHHDGARVWELDWALAAGDGRG</sequence>
<evidence type="ECO:0000256" key="1">
    <source>
        <dbReference type="ARBA" id="ARBA00022574"/>
    </source>
</evidence>
<organism evidence="3 4">
    <name type="scientific">Actinocatenispora rupis</name>
    <dbReference type="NCBI Taxonomy" id="519421"/>
    <lineage>
        <taxon>Bacteria</taxon>
        <taxon>Bacillati</taxon>
        <taxon>Actinomycetota</taxon>
        <taxon>Actinomycetes</taxon>
        <taxon>Micromonosporales</taxon>
        <taxon>Micromonosporaceae</taxon>
        <taxon>Actinocatenispora</taxon>
    </lineage>
</organism>
<name>A0A8J3J543_9ACTN</name>
<dbReference type="EMBL" id="BOMB01000017">
    <property type="protein sequence ID" value="GID12137.1"/>
    <property type="molecule type" value="Genomic_DNA"/>
</dbReference>
<dbReference type="CDD" id="cd00200">
    <property type="entry name" value="WD40"/>
    <property type="match status" value="1"/>
</dbReference>
<protein>
    <recommendedName>
        <fullName evidence="5">WD40 repeat</fullName>
    </recommendedName>
</protein>
<reference evidence="3" key="1">
    <citation type="submission" date="2021-01" db="EMBL/GenBank/DDBJ databases">
        <title>Whole genome shotgun sequence of Actinocatenispora rupis NBRC 107355.</title>
        <authorList>
            <person name="Komaki H."/>
            <person name="Tamura T."/>
        </authorList>
    </citation>
    <scope>NUCLEOTIDE SEQUENCE</scope>
    <source>
        <strain evidence="3">NBRC 107355</strain>
    </source>
</reference>
<gene>
    <name evidence="3" type="ORF">Aru02nite_30260</name>
</gene>
<evidence type="ECO:0000256" key="2">
    <source>
        <dbReference type="ARBA" id="ARBA00022737"/>
    </source>
</evidence>
<keyword evidence="2" id="KW-0677">Repeat</keyword>